<dbReference type="PANTHER" id="PTHR11655:SF14">
    <property type="entry name" value="LARGE RIBOSOMAL SUBUNIT PROTEIN UL6M"/>
    <property type="match status" value="1"/>
</dbReference>
<name>A0A939PG77_9ACTN</name>
<organism evidence="10 11">
    <name type="scientific">Actinomadura barringtoniae</name>
    <dbReference type="NCBI Taxonomy" id="1427535"/>
    <lineage>
        <taxon>Bacteria</taxon>
        <taxon>Bacillati</taxon>
        <taxon>Actinomycetota</taxon>
        <taxon>Actinomycetes</taxon>
        <taxon>Streptosporangiales</taxon>
        <taxon>Thermomonosporaceae</taxon>
        <taxon>Actinomadura</taxon>
    </lineage>
</organism>
<dbReference type="GO" id="GO:0002181">
    <property type="term" value="P:cytoplasmic translation"/>
    <property type="evidence" value="ECO:0007669"/>
    <property type="project" value="TreeGrafter"/>
</dbReference>
<accession>A0A939PG77</accession>
<dbReference type="GO" id="GO:0019843">
    <property type="term" value="F:rRNA binding"/>
    <property type="evidence" value="ECO:0007669"/>
    <property type="project" value="UniProtKB-UniRule"/>
</dbReference>
<evidence type="ECO:0000256" key="3">
    <source>
        <dbReference type="ARBA" id="ARBA00022884"/>
    </source>
</evidence>
<dbReference type="Proteomes" id="UP000669179">
    <property type="component" value="Unassembled WGS sequence"/>
</dbReference>
<evidence type="ECO:0000313" key="11">
    <source>
        <dbReference type="Proteomes" id="UP000669179"/>
    </source>
</evidence>
<keyword evidence="4 6" id="KW-0689">Ribosomal protein</keyword>
<dbReference type="InterPro" id="IPR019906">
    <property type="entry name" value="Ribosomal_uL6_bac-type"/>
</dbReference>
<dbReference type="NCBIfam" id="TIGR03654">
    <property type="entry name" value="L6_bact"/>
    <property type="match status" value="1"/>
</dbReference>
<feature type="domain" description="Large ribosomal subunit protein uL6 alpha-beta" evidence="9">
    <location>
        <begin position="91"/>
        <end position="164"/>
    </location>
</feature>
<feature type="domain" description="Large ribosomal subunit protein uL6 alpha-beta" evidence="9">
    <location>
        <begin position="11"/>
        <end position="82"/>
    </location>
</feature>
<keyword evidence="3 6" id="KW-0694">RNA-binding</keyword>
<dbReference type="GO" id="GO:0022625">
    <property type="term" value="C:cytosolic large ribosomal subunit"/>
    <property type="evidence" value="ECO:0007669"/>
    <property type="project" value="UniProtKB-UniRule"/>
</dbReference>
<evidence type="ECO:0000256" key="8">
    <source>
        <dbReference type="RuleBase" id="RU003870"/>
    </source>
</evidence>
<dbReference type="PIRSF" id="PIRSF002162">
    <property type="entry name" value="Ribosomal_L6"/>
    <property type="match status" value="1"/>
</dbReference>
<dbReference type="AlphaFoldDB" id="A0A939PG77"/>
<dbReference type="Gene3D" id="3.90.930.12">
    <property type="entry name" value="Ribosomal protein L6, alpha-beta domain"/>
    <property type="match status" value="2"/>
</dbReference>
<dbReference type="EMBL" id="JAGEOJ010000015">
    <property type="protein sequence ID" value="MBO2452277.1"/>
    <property type="molecule type" value="Genomic_DNA"/>
</dbReference>
<dbReference type="GO" id="GO:0003735">
    <property type="term" value="F:structural constituent of ribosome"/>
    <property type="evidence" value="ECO:0007669"/>
    <property type="project" value="UniProtKB-UniRule"/>
</dbReference>
<dbReference type="InterPro" id="IPR036789">
    <property type="entry name" value="Ribosomal_uL6-like_a/b-dom_sf"/>
</dbReference>
<dbReference type="InterPro" id="IPR000702">
    <property type="entry name" value="Ribosomal_uL6-like"/>
</dbReference>
<evidence type="ECO:0000313" key="10">
    <source>
        <dbReference type="EMBL" id="MBO2452277.1"/>
    </source>
</evidence>
<comment type="function">
    <text evidence="6 8">This protein binds to the 23S rRNA, and is important in its secondary structure. It is located near the subunit interface in the base of the L7/L12 stalk, and near the tRNA binding site of the peptidyltransferase center.</text>
</comment>
<gene>
    <name evidence="6 10" type="primary">rplF</name>
    <name evidence="10" type="ORF">J4573_34665</name>
</gene>
<dbReference type="Pfam" id="PF00347">
    <property type="entry name" value="Ribosomal_L6"/>
    <property type="match status" value="2"/>
</dbReference>
<evidence type="ECO:0000256" key="4">
    <source>
        <dbReference type="ARBA" id="ARBA00022980"/>
    </source>
</evidence>
<evidence type="ECO:0000256" key="7">
    <source>
        <dbReference type="RuleBase" id="RU003869"/>
    </source>
</evidence>
<sequence length="178" mass="19237">MSRIGRLPITVPSGVDVKIDGAEVTVKGPKGTLSHTVAEPIEVLLEDGKVTVARPNDINTVRALHGLTRSLINNMVVGVTEGYSKTLMIQGVGYRAIAKGKNIEFSLGYSHPILVEAPDGITFTVEKPTQVKVEGIDKQKVGEIAANIRKLRKPDPYKGKGVRYEGEQIRRKVGKAGK</sequence>
<comment type="similarity">
    <text evidence="1 6 7">Belongs to the universal ribosomal protein uL6 family.</text>
</comment>
<protein>
    <recommendedName>
        <fullName evidence="6">Large ribosomal subunit protein uL6</fullName>
    </recommendedName>
</protein>
<dbReference type="PROSITE" id="PS00525">
    <property type="entry name" value="RIBOSOMAL_L6_1"/>
    <property type="match status" value="1"/>
</dbReference>
<dbReference type="FunFam" id="3.90.930.12:FF:000001">
    <property type="entry name" value="50S ribosomal protein L6"/>
    <property type="match status" value="1"/>
</dbReference>
<evidence type="ECO:0000256" key="6">
    <source>
        <dbReference type="HAMAP-Rule" id="MF_01365"/>
    </source>
</evidence>
<comment type="caution">
    <text evidence="10">The sequence shown here is derived from an EMBL/GenBank/DDBJ whole genome shotgun (WGS) entry which is preliminary data.</text>
</comment>
<proteinExistence type="inferred from homology"/>
<reference evidence="10" key="1">
    <citation type="submission" date="2021-03" db="EMBL/GenBank/DDBJ databases">
        <authorList>
            <person name="Kanchanasin P."/>
            <person name="Saeng-In P."/>
            <person name="Phongsopitanun W."/>
            <person name="Yuki M."/>
            <person name="Kudo T."/>
            <person name="Ohkuma M."/>
            <person name="Tanasupawat S."/>
        </authorList>
    </citation>
    <scope>NUCLEOTIDE SEQUENCE</scope>
    <source>
        <strain evidence="10">GKU 128</strain>
    </source>
</reference>
<evidence type="ECO:0000256" key="5">
    <source>
        <dbReference type="ARBA" id="ARBA00023274"/>
    </source>
</evidence>
<comment type="subunit">
    <text evidence="6">Part of the 50S ribosomal subunit.</text>
</comment>
<dbReference type="HAMAP" id="MF_01365_B">
    <property type="entry name" value="Ribosomal_uL6_B"/>
    <property type="match status" value="1"/>
</dbReference>
<dbReference type="InterPro" id="IPR002358">
    <property type="entry name" value="Ribosomal_uL6_CS"/>
</dbReference>
<keyword evidence="2 6" id="KW-0699">rRNA-binding</keyword>
<evidence type="ECO:0000256" key="2">
    <source>
        <dbReference type="ARBA" id="ARBA00022730"/>
    </source>
</evidence>
<dbReference type="InterPro" id="IPR020040">
    <property type="entry name" value="Ribosomal_uL6_a/b-dom"/>
</dbReference>
<dbReference type="RefSeq" id="WP_208260155.1">
    <property type="nucleotide sequence ID" value="NZ_JAGEOJ010000015.1"/>
</dbReference>
<keyword evidence="5 6" id="KW-0687">Ribonucleoprotein</keyword>
<dbReference type="FunFam" id="3.90.930.12:FF:000002">
    <property type="entry name" value="50S ribosomal protein L6"/>
    <property type="match status" value="1"/>
</dbReference>
<keyword evidence="11" id="KW-1185">Reference proteome</keyword>
<dbReference type="PRINTS" id="PR00059">
    <property type="entry name" value="RIBOSOMALL6"/>
</dbReference>
<evidence type="ECO:0000259" key="9">
    <source>
        <dbReference type="Pfam" id="PF00347"/>
    </source>
</evidence>
<evidence type="ECO:0000256" key="1">
    <source>
        <dbReference type="ARBA" id="ARBA00009356"/>
    </source>
</evidence>
<dbReference type="SUPFAM" id="SSF56053">
    <property type="entry name" value="Ribosomal protein L6"/>
    <property type="match status" value="2"/>
</dbReference>
<dbReference type="PANTHER" id="PTHR11655">
    <property type="entry name" value="60S/50S RIBOSOMAL PROTEIN L6/L9"/>
    <property type="match status" value="1"/>
</dbReference>